<keyword evidence="2" id="KW-1185">Reference proteome</keyword>
<organism evidence="1 2">
    <name type="scientific">Methanolobus halotolerans</name>
    <dbReference type="NCBI Taxonomy" id="2052935"/>
    <lineage>
        <taxon>Archaea</taxon>
        <taxon>Methanobacteriati</taxon>
        <taxon>Methanobacteriota</taxon>
        <taxon>Stenosarchaea group</taxon>
        <taxon>Methanomicrobia</taxon>
        <taxon>Methanosarcinales</taxon>
        <taxon>Methanosarcinaceae</taxon>
        <taxon>Methanolobus</taxon>
    </lineage>
</organism>
<comment type="caution">
    <text evidence="1">The sequence shown here is derived from an EMBL/GenBank/DDBJ whole genome shotgun (WGS) entry which is preliminary data.</text>
</comment>
<evidence type="ECO:0000313" key="1">
    <source>
        <dbReference type="EMBL" id="TGC09530.1"/>
    </source>
</evidence>
<protein>
    <submittedName>
        <fullName evidence="1">Uncharacterized protein</fullName>
    </submittedName>
</protein>
<name>A0A4E0Q5R5_9EURY</name>
<proteinExistence type="predicted"/>
<reference evidence="1 2" key="1">
    <citation type="submission" date="2017-11" db="EMBL/GenBank/DDBJ databases">
        <title>Isolation and Characterization of Methanogenic Archaea from Saline Meromictic Lake at Siberia.</title>
        <authorList>
            <person name="Shen Y."/>
            <person name="Huang H.-H."/>
            <person name="Lai M.-C."/>
            <person name="Chen S.-C."/>
        </authorList>
    </citation>
    <scope>NUCLEOTIDE SEQUENCE [LARGE SCALE GENOMIC DNA]</scope>
    <source>
        <strain evidence="1 2">SY-01</strain>
    </source>
</reference>
<sequence length="61" mass="7301">MVLENLTSRKDVLTFCNNRIVQLKNDRKKVLSQCEDEYQDEINTKFTAKIEELNYIMENCQ</sequence>
<accession>A0A4E0Q5R5</accession>
<dbReference type="Proteomes" id="UP000297295">
    <property type="component" value="Unassembled WGS sequence"/>
</dbReference>
<evidence type="ECO:0000313" key="2">
    <source>
        <dbReference type="Proteomes" id="UP000297295"/>
    </source>
</evidence>
<gene>
    <name evidence="1" type="ORF">CUN85_06810</name>
</gene>
<dbReference type="AlphaFoldDB" id="A0A4E0Q5R5"/>
<dbReference type="EMBL" id="PGGK01000005">
    <property type="protein sequence ID" value="TGC09530.1"/>
    <property type="molecule type" value="Genomic_DNA"/>
</dbReference>
<dbReference type="RefSeq" id="WP_135389569.1">
    <property type="nucleotide sequence ID" value="NZ_PGGK01000005.1"/>
</dbReference>